<organism evidence="1 2">
    <name type="scientific">Solidesulfovibrio carbinolicus</name>
    <dbReference type="NCBI Taxonomy" id="296842"/>
    <lineage>
        <taxon>Bacteria</taxon>
        <taxon>Pseudomonadati</taxon>
        <taxon>Thermodesulfobacteriota</taxon>
        <taxon>Desulfovibrionia</taxon>
        <taxon>Desulfovibrionales</taxon>
        <taxon>Desulfovibrionaceae</taxon>
        <taxon>Solidesulfovibrio</taxon>
    </lineage>
</organism>
<accession>A0A4P6HT14</accession>
<dbReference type="Proteomes" id="UP000293296">
    <property type="component" value="Chromosome"/>
</dbReference>
<dbReference type="EMBL" id="CP026538">
    <property type="protein sequence ID" value="QAZ68568.1"/>
    <property type="molecule type" value="Genomic_DNA"/>
</dbReference>
<gene>
    <name evidence="1" type="ORF">C3Y92_15560</name>
</gene>
<dbReference type="KEGG" id="dcb:C3Y92_15560"/>
<reference evidence="1 2" key="1">
    <citation type="submission" date="2018-02" db="EMBL/GenBank/DDBJ databases">
        <title>Genome sequence of Desulfovibrio carbinolicus DSM 3852.</title>
        <authorList>
            <person name="Wilbanks E."/>
            <person name="Skennerton C.T."/>
            <person name="Orphan V.J."/>
        </authorList>
    </citation>
    <scope>NUCLEOTIDE SEQUENCE [LARGE SCALE GENOMIC DNA]</scope>
    <source>
        <strain evidence="1 2">DSM 3852</strain>
    </source>
</reference>
<proteinExistence type="predicted"/>
<evidence type="ECO:0000313" key="1">
    <source>
        <dbReference type="EMBL" id="QAZ68568.1"/>
    </source>
</evidence>
<sequence length="88" mass="9729">MTVEWIRHDDSTHYVNLGKALLVTVVQERIGAPGWKVHVGKRSIKDKIPDLDAAKRVALAFAHRVLKDVVVDLEEIAPSAPQPPKESA</sequence>
<dbReference type="AlphaFoldDB" id="A0A4P6HT14"/>
<keyword evidence="2" id="KW-1185">Reference proteome</keyword>
<dbReference type="RefSeq" id="WP_015859810.1">
    <property type="nucleotide sequence ID" value="NZ_CP026538.1"/>
</dbReference>
<name>A0A4P6HT14_9BACT</name>
<evidence type="ECO:0000313" key="2">
    <source>
        <dbReference type="Proteomes" id="UP000293296"/>
    </source>
</evidence>
<protein>
    <submittedName>
        <fullName evidence="1">Uncharacterized protein</fullName>
    </submittedName>
</protein>
<dbReference type="OrthoDB" id="5457809at2"/>